<dbReference type="Proteomes" id="UP001156905">
    <property type="component" value="Unassembled WGS sequence"/>
</dbReference>
<protein>
    <submittedName>
        <fullName evidence="1">Uncharacterized protein</fullName>
    </submittedName>
</protein>
<name>A0ABQ6AZX5_9BRAD</name>
<accession>A0ABQ6AZX5</accession>
<dbReference type="EMBL" id="BSOW01000015">
    <property type="protein sequence ID" value="GLR87742.1"/>
    <property type="molecule type" value="Genomic_DNA"/>
</dbReference>
<comment type="caution">
    <text evidence="1">The sequence shown here is derived from an EMBL/GenBank/DDBJ whole genome shotgun (WGS) entry which is preliminary data.</text>
</comment>
<evidence type="ECO:0000313" key="1">
    <source>
        <dbReference type="EMBL" id="GLR87742.1"/>
    </source>
</evidence>
<keyword evidence="2" id="KW-1185">Reference proteome</keyword>
<evidence type="ECO:0000313" key="2">
    <source>
        <dbReference type="Proteomes" id="UP001156905"/>
    </source>
</evidence>
<organism evidence="1 2">
    <name type="scientific">Bradyrhizobium iriomotense</name>
    <dbReference type="NCBI Taxonomy" id="441950"/>
    <lineage>
        <taxon>Bacteria</taxon>
        <taxon>Pseudomonadati</taxon>
        <taxon>Pseudomonadota</taxon>
        <taxon>Alphaproteobacteria</taxon>
        <taxon>Hyphomicrobiales</taxon>
        <taxon>Nitrobacteraceae</taxon>
        <taxon>Bradyrhizobium</taxon>
    </lineage>
</organism>
<proteinExistence type="predicted"/>
<reference evidence="2" key="1">
    <citation type="journal article" date="2019" name="Int. J. Syst. Evol. Microbiol.">
        <title>The Global Catalogue of Microorganisms (GCM) 10K type strain sequencing project: providing services to taxonomists for standard genome sequencing and annotation.</title>
        <authorList>
            <consortium name="The Broad Institute Genomics Platform"/>
            <consortium name="The Broad Institute Genome Sequencing Center for Infectious Disease"/>
            <person name="Wu L."/>
            <person name="Ma J."/>
        </authorList>
    </citation>
    <scope>NUCLEOTIDE SEQUENCE [LARGE SCALE GENOMIC DNA]</scope>
    <source>
        <strain evidence="2">NBRC 102520</strain>
    </source>
</reference>
<gene>
    <name evidence="1" type="ORF">GCM10007857_44530</name>
</gene>
<sequence>MSRLSALALGASLYMPCTREDLADALLGGSPLSPLLATLYFRRFLLAWRKHGHQDQLDAHIVNYADERTSLRRR</sequence>